<dbReference type="OrthoDB" id="7315676at2"/>
<evidence type="ECO:0000313" key="4">
    <source>
        <dbReference type="Proteomes" id="UP000192911"/>
    </source>
</evidence>
<feature type="chain" id="PRO_5012462756" evidence="2">
    <location>
        <begin position="34"/>
        <end position="736"/>
    </location>
</feature>
<dbReference type="STRING" id="28094.SAMN06295900_10768"/>
<feature type="signal peptide" evidence="2">
    <location>
        <begin position="1"/>
        <end position="33"/>
    </location>
</feature>
<sequence>MIFDIASRLAAPLRLAALTAPALFLFTTGQAAAAQDGVTDAFARLGEGRLVSRTVSLADLGIREPIVFSAPDTRSELYLPVPAGVSIADASLQLDGSYLRADGGRTTMLVSLDGVPVMSRGFTQPQGDAAATIGVAGVPRPSGFVRVGLQWSSVIDDRLCTDQTAVGNVLRVAPGSRLTYRYDPATIADVRTAWSTLPITPVVAVSGRRVQAPAFDTAWRVEALMEREGRAPATIAWPAVGDAVDVSGIDVPAALRAVPAFAALAHGGSATLADAAQVGALIALAPRGFAPDVIVADDAMRRATVQALDALRAQIAAVSSDAAAAFDSWRARSLAPIVNPLAPGEVRLARLPGQTAIVVGDPVSVEALSRAWRPIGAADRYVVHRLDEAPYAHGERVSLSALGGVPRTLDVLARAVWEASFDLAAVAAGGRLPGDVVLDVMAAPTPRGAGQIASVYFNDVLIASRMLAENGKPERITAHVPRYALAPVNALRVVFQRRLEGGCEPRGQGYPVAVLPTSHLTLERVNADGDDFTGTIARLARQANVIVPQAYLDDAPAGLRRLARLASVAGAPLTRATLTVAAGADPVTPAGPFLAADVALAGQTSGARLSADRLTLTDASGRAYADVSGLTNLAVIEVAQANGAAGIAYRTLGAKAPQLPAALQLVHGDVALVSANAPAQFFDSRHPGEPATAATAADDRDWAGWPWMVAGGIVGLIVLLLASHFVRRRHQSKDRA</sequence>
<protein>
    <submittedName>
        <fullName evidence="3">Cellulose synthase subunit</fullName>
    </submittedName>
</protein>
<proteinExistence type="predicted"/>
<dbReference type="Proteomes" id="UP000192911">
    <property type="component" value="Unassembled WGS sequence"/>
</dbReference>
<accession>A0A1X7F2T8</accession>
<evidence type="ECO:0000256" key="1">
    <source>
        <dbReference type="SAM" id="Phobius"/>
    </source>
</evidence>
<dbReference type="RefSeq" id="WP_085228201.1">
    <property type="nucleotide sequence ID" value="NZ_BSQD01000011.1"/>
</dbReference>
<dbReference type="AlphaFoldDB" id="A0A1X7F2T8"/>
<keyword evidence="1" id="KW-0812">Transmembrane</keyword>
<reference evidence="4" key="1">
    <citation type="submission" date="2017-04" db="EMBL/GenBank/DDBJ databases">
        <authorList>
            <person name="Varghese N."/>
            <person name="Submissions S."/>
        </authorList>
    </citation>
    <scope>NUCLEOTIDE SEQUENCE [LARGE SCALE GENOMIC DNA]</scope>
    <source>
        <strain evidence="4">Ballard 720</strain>
    </source>
</reference>
<keyword evidence="1" id="KW-0472">Membrane</keyword>
<evidence type="ECO:0000313" key="3">
    <source>
        <dbReference type="EMBL" id="SMF44666.1"/>
    </source>
</evidence>
<gene>
    <name evidence="3" type="ORF">SAMN06295900_10768</name>
</gene>
<keyword evidence="2" id="KW-0732">Signal</keyword>
<feature type="transmembrane region" description="Helical" evidence="1">
    <location>
        <begin position="705"/>
        <end position="726"/>
    </location>
</feature>
<dbReference type="GeneID" id="95549590"/>
<organism evidence="3 4">
    <name type="scientific">Trinickia caryophylli</name>
    <name type="common">Paraburkholderia caryophylli</name>
    <dbReference type="NCBI Taxonomy" id="28094"/>
    <lineage>
        <taxon>Bacteria</taxon>
        <taxon>Pseudomonadati</taxon>
        <taxon>Pseudomonadota</taxon>
        <taxon>Betaproteobacteria</taxon>
        <taxon>Burkholderiales</taxon>
        <taxon>Burkholderiaceae</taxon>
        <taxon>Trinickia</taxon>
    </lineage>
</organism>
<keyword evidence="1" id="KW-1133">Transmembrane helix</keyword>
<keyword evidence="4" id="KW-1185">Reference proteome</keyword>
<dbReference type="Gene3D" id="2.60.120.260">
    <property type="entry name" value="Galactose-binding domain-like"/>
    <property type="match status" value="1"/>
</dbReference>
<evidence type="ECO:0000256" key="2">
    <source>
        <dbReference type="SAM" id="SignalP"/>
    </source>
</evidence>
<name>A0A1X7F2T8_TRICW</name>
<dbReference type="EMBL" id="FXAH01000007">
    <property type="protein sequence ID" value="SMF44666.1"/>
    <property type="molecule type" value="Genomic_DNA"/>
</dbReference>